<evidence type="ECO:0000313" key="3">
    <source>
        <dbReference type="EMBL" id="OBQ34182.1"/>
    </source>
</evidence>
<feature type="coiled-coil region" evidence="1">
    <location>
        <begin position="121"/>
        <end position="185"/>
    </location>
</feature>
<sequence length="257" mass="29533">KNTPSESDGGQRQTRNRGLAVMDEMQVGCDKVKEAMDALYLALGDRKYGQEAETLIKKTADSMERRVSRLRIIVGRVTEAVKPNAVEEKKAADTLEQLEVKMAGLLKGKRAWYGRRYDHEKDSLFRKLRIQKNRVERMTEEQLRDLMQEDRTSAADRIREAEDFMEETSNMRKEARVEAARVADEFPEARRDIVTLVDQLAETCLESNKKVRTALSKIRRPEDALDEAQFYTPDHGRGEAIPMSYQSPSKLLVPRVE</sequence>
<accession>A0A1B7WAR7</accession>
<evidence type="ECO:0000256" key="1">
    <source>
        <dbReference type="SAM" id="Coils"/>
    </source>
</evidence>
<protein>
    <submittedName>
        <fullName evidence="3">Uncharacterized protein</fullName>
    </submittedName>
</protein>
<feature type="non-terminal residue" evidence="3">
    <location>
        <position position="257"/>
    </location>
</feature>
<proteinExistence type="predicted"/>
<organism evidence="3 4">
    <name type="scientific">Aphanizomenon flos-aquae WA102</name>
    <dbReference type="NCBI Taxonomy" id="1710896"/>
    <lineage>
        <taxon>Bacteria</taxon>
        <taxon>Bacillati</taxon>
        <taxon>Cyanobacteriota</taxon>
        <taxon>Cyanophyceae</taxon>
        <taxon>Nostocales</taxon>
        <taxon>Aphanizomenonaceae</taxon>
        <taxon>Aphanizomenon</taxon>
    </lineage>
</organism>
<name>A0A1B7WAR7_APHFL</name>
<evidence type="ECO:0000256" key="2">
    <source>
        <dbReference type="SAM" id="MobiDB-lite"/>
    </source>
</evidence>
<gene>
    <name evidence="3" type="ORF">AN484_26820</name>
</gene>
<feature type="region of interest" description="Disordered" evidence="2">
    <location>
        <begin position="234"/>
        <end position="257"/>
    </location>
</feature>
<evidence type="ECO:0000313" key="4">
    <source>
        <dbReference type="Proteomes" id="UP000092093"/>
    </source>
</evidence>
<keyword evidence="1" id="KW-0175">Coiled coil</keyword>
<dbReference type="EMBL" id="LJOW01000493">
    <property type="protein sequence ID" value="OBQ34182.1"/>
    <property type="molecule type" value="Genomic_DNA"/>
</dbReference>
<comment type="caution">
    <text evidence="3">The sequence shown here is derived from an EMBL/GenBank/DDBJ whole genome shotgun (WGS) entry which is preliminary data.</text>
</comment>
<feature type="non-terminal residue" evidence="3">
    <location>
        <position position="1"/>
    </location>
</feature>
<reference evidence="3 4" key="1">
    <citation type="submission" date="2015-09" db="EMBL/GenBank/DDBJ databases">
        <title>Aphanizomenon flos-aquae WA102.</title>
        <authorList>
            <person name="Driscoll C."/>
        </authorList>
    </citation>
    <scope>NUCLEOTIDE SEQUENCE [LARGE SCALE GENOMIC DNA]</scope>
    <source>
        <strain evidence="3">WA102</strain>
    </source>
</reference>
<dbReference type="AlphaFoldDB" id="A0A1B7WAR7"/>
<dbReference type="Proteomes" id="UP000092093">
    <property type="component" value="Unassembled WGS sequence"/>
</dbReference>